<dbReference type="HAMAP" id="MF_01845">
    <property type="entry name" value="UPF0597"/>
    <property type="match status" value="1"/>
</dbReference>
<feature type="domain" description="Serine dehydratase-like alpha subunit" evidence="2">
    <location>
        <begin position="194"/>
        <end position="429"/>
    </location>
</feature>
<dbReference type="InterPro" id="IPR021144">
    <property type="entry name" value="UPF0597"/>
</dbReference>
<reference evidence="4 6" key="3">
    <citation type="submission" date="2020-12" db="EMBL/GenBank/DDBJ databases">
        <title>Enhanced detection system for hospital associated transmission using whole genome sequencing surveillance.</title>
        <authorList>
            <person name="Harrison L.H."/>
            <person name="Van Tyne D."/>
            <person name="Marsh J.W."/>
            <person name="Griffith M.P."/>
            <person name="Snyder D.J."/>
            <person name="Cooper V.S."/>
            <person name="Mustapha M."/>
        </authorList>
    </citation>
    <scope>NUCLEOTIDE SEQUENCE [LARGE SCALE GENOMIC DNA]</scope>
    <source>
        <strain evidence="4 6">PR00195</strain>
    </source>
</reference>
<dbReference type="Proteomes" id="UP000619976">
    <property type="component" value="Unassembled WGS sequence"/>
</dbReference>
<evidence type="ECO:0000313" key="4">
    <source>
        <dbReference type="EMBL" id="MBJ2118911.1"/>
    </source>
</evidence>
<comment type="similarity">
    <text evidence="1">Belongs to the UPF0597 family.</text>
</comment>
<dbReference type="Pfam" id="PF03313">
    <property type="entry name" value="SDH_alpha"/>
    <property type="match status" value="1"/>
</dbReference>
<reference evidence="3" key="1">
    <citation type="submission" date="2015-06" db="EMBL/GenBank/DDBJ databases">
        <authorList>
            <person name="Urmite Genomes Urmite Genomes"/>
        </authorList>
    </citation>
    <scope>NUCLEOTIDE SEQUENCE [LARGE SCALE GENOMIC DNA]</scope>
    <source>
        <strain evidence="3">CSUR P1867</strain>
    </source>
</reference>
<evidence type="ECO:0000313" key="3">
    <source>
        <dbReference type="EMBL" id="CRL65512.1"/>
    </source>
</evidence>
<sequence length="449" mass="46781">MSQNKNSHLWSQFVRQLREGVKPAVGCTEPISLALAAAKATALLGEPVVRIEAWVSPNLMKNGMGVTVPGTGMAGLPIAAALGATGGDPDAGLEVLLKASADAVAQAKTLVAQGKVTVGVKAPCEDVLYSEAKVYSQSGYAIVSIAREHTHVVRCECNGSVVFEEDKSALTNNGACTDEKPFTDVCAEDIYNFALNVPVSEIEFMLNAARLNGALSEEGLQNTYGLAIGRTLILQQEKGLLGKDLLSEIMIRASAASDARMGGAVLPAMSNSGSGNQGIAATLPVMVVAEFIKADDETLLRALVLSHLMAIYVHSHFPPLSALCAATTASMGAAAGMAWLLTKDFTTVSMSINSMIGDISGIICDGASNSCAMKVSSSAASAYKAVLMAMQNQSVAGTDGIVSDNVDSSIANLCALASRAMQHTDIQIIEIMEEKARRNAGEKKQVVNI</sequence>
<proteinExistence type="inferred from homology"/>
<reference evidence="5" key="2">
    <citation type="submission" date="2015-06" db="EMBL/GenBank/DDBJ databases">
        <authorList>
            <person name="Urmite Genomes"/>
        </authorList>
    </citation>
    <scope>NUCLEOTIDE SEQUENCE [LARGE SCALE GENOMIC DNA]</scope>
    <source>
        <strain evidence="5">CSUR P1867</strain>
    </source>
</reference>
<dbReference type="PIRSF" id="PIRSF006054">
    <property type="entry name" value="UCP006054"/>
    <property type="match status" value="1"/>
</dbReference>
<accession>A0A0G4QHM0</accession>
<dbReference type="RefSeq" id="WP_006536364.1">
    <property type="nucleotide sequence ID" value="NZ_CAXOKJ010000011.1"/>
</dbReference>
<dbReference type="GO" id="GO:0080146">
    <property type="term" value="F:L-cysteine desulfhydrase activity"/>
    <property type="evidence" value="ECO:0007669"/>
    <property type="project" value="TreeGrafter"/>
</dbReference>
<dbReference type="EMBL" id="CVRY01000009">
    <property type="protein sequence ID" value="CRL65512.1"/>
    <property type="molecule type" value="Genomic_DNA"/>
</dbReference>
<protein>
    <recommendedName>
        <fullName evidence="1">UPF0597 protein BN1804_03545</fullName>
    </recommendedName>
</protein>
<evidence type="ECO:0000259" key="2">
    <source>
        <dbReference type="Pfam" id="PF03313"/>
    </source>
</evidence>
<dbReference type="PANTHER" id="PTHR30501:SF2">
    <property type="entry name" value="UPF0597 PROTEIN YHAM"/>
    <property type="match status" value="1"/>
</dbReference>
<evidence type="ECO:0000313" key="6">
    <source>
        <dbReference type="Proteomes" id="UP000619976"/>
    </source>
</evidence>
<dbReference type="EMBL" id="JAEKCB010000008">
    <property type="protein sequence ID" value="MBJ2118911.1"/>
    <property type="molecule type" value="Genomic_DNA"/>
</dbReference>
<name>A0A0G4QHM0_9GAMM</name>
<evidence type="ECO:0000256" key="1">
    <source>
        <dbReference type="HAMAP-Rule" id="MF_01845"/>
    </source>
</evidence>
<dbReference type="InterPro" id="IPR005130">
    <property type="entry name" value="Ser_deHydtase-like_asu"/>
</dbReference>
<evidence type="ECO:0000313" key="5">
    <source>
        <dbReference type="Proteomes" id="UP000183920"/>
    </source>
</evidence>
<keyword evidence="6" id="KW-1185">Reference proteome</keyword>
<dbReference type="AlphaFoldDB" id="A0A0G4QHM0"/>
<dbReference type="Proteomes" id="UP000183920">
    <property type="component" value="Unassembled WGS sequence"/>
</dbReference>
<gene>
    <name evidence="3" type="ORF">BN1804_03545</name>
    <name evidence="4" type="ORF">JFQ69_14705</name>
</gene>
<dbReference type="GO" id="GO:0019450">
    <property type="term" value="P:L-cysteine catabolic process to pyruvate"/>
    <property type="evidence" value="ECO:0007669"/>
    <property type="project" value="TreeGrafter"/>
</dbReference>
<dbReference type="PANTHER" id="PTHR30501">
    <property type="entry name" value="UPF0597 PROTEIN YHAM"/>
    <property type="match status" value="1"/>
</dbReference>
<organism evidence="3 5">
    <name type="scientific">Proteus penneri</name>
    <dbReference type="NCBI Taxonomy" id="102862"/>
    <lineage>
        <taxon>Bacteria</taxon>
        <taxon>Pseudomonadati</taxon>
        <taxon>Pseudomonadota</taxon>
        <taxon>Gammaproteobacteria</taxon>
        <taxon>Enterobacterales</taxon>
        <taxon>Morganellaceae</taxon>
        <taxon>Proteus</taxon>
    </lineage>
</organism>